<comment type="caution">
    <text evidence="3">The sequence shown here is derived from an EMBL/GenBank/DDBJ whole genome shotgun (WGS) entry which is preliminary data.</text>
</comment>
<proteinExistence type="predicted"/>
<dbReference type="AlphaFoldDB" id="A0A0W0X3F3"/>
<dbReference type="PANTHER" id="PTHR31250:SF27">
    <property type="entry name" value="IQ DOMAIN-CONTAINING PROTEIN IQM5"/>
    <property type="match status" value="1"/>
</dbReference>
<dbReference type="EMBL" id="LNYP01000023">
    <property type="protein sequence ID" value="KTD39044.1"/>
    <property type="molecule type" value="Genomic_DNA"/>
</dbReference>
<dbReference type="Proteomes" id="UP000054858">
    <property type="component" value="Unassembled WGS sequence"/>
</dbReference>
<protein>
    <submittedName>
        <fullName evidence="3">Uncharacterized protein</fullName>
    </submittedName>
</protein>
<dbReference type="GO" id="GO:0005737">
    <property type="term" value="C:cytoplasm"/>
    <property type="evidence" value="ECO:0007669"/>
    <property type="project" value="UniProtKB-SubCell"/>
</dbReference>
<organism evidence="3 4">
    <name type="scientific">Legionella oakridgensis</name>
    <dbReference type="NCBI Taxonomy" id="29423"/>
    <lineage>
        <taxon>Bacteria</taxon>
        <taxon>Pseudomonadati</taxon>
        <taxon>Pseudomonadota</taxon>
        <taxon>Gammaproteobacteria</taxon>
        <taxon>Legionellales</taxon>
        <taxon>Legionellaceae</taxon>
        <taxon>Legionella</taxon>
    </lineage>
</organism>
<evidence type="ECO:0000313" key="3">
    <source>
        <dbReference type="EMBL" id="KTD39044.1"/>
    </source>
</evidence>
<name>A0A0W0X3F3_9GAMM</name>
<accession>A0A0W0X3F3</accession>
<evidence type="ECO:0000256" key="2">
    <source>
        <dbReference type="ARBA" id="ARBA00022490"/>
    </source>
</evidence>
<dbReference type="PATRIC" id="fig|29423.5.peg.1219"/>
<comment type="subcellular location">
    <subcellularLocation>
        <location evidence="1">Cytoplasm</location>
    </subcellularLocation>
</comment>
<dbReference type="InterPro" id="IPR044159">
    <property type="entry name" value="IQM"/>
</dbReference>
<evidence type="ECO:0000256" key="1">
    <source>
        <dbReference type="ARBA" id="ARBA00004496"/>
    </source>
</evidence>
<sequence length="434" mass="49374">MPIDYFSSKEGTLAERLDKSWANYQDESLSVNEREQALDFMLYVFDIDKLTLEKDGLNRLLVKLMADRAHKKGMNPNYIPVLASGPYRFDTDAPVFHATYSSGISYDSRIQEAFYRKDLLDVTDESKTDDLDYRITFFNVKQRASFNLEIRHGLFHKSGIVFDSSNFVAHGKKGYVAFTLNAMGELSVFNHLGGHPDNFGSRMTHSSMNAGAPVLIAGEMQIKQGKLMCINTYSGHYQPSLYSINRFLNYLNDRGMDISQCAVLLSRPPASHSGLSAKAIQVEHGDGRSHKKEVWYQIQASQIFHSVKHIIRSNIESINNYLNSPKTMFYRDVLKRESTIAKSKLAEHYLEELSYAMRAMKDSSSLLEISIYLDVLHTMAERYTTELAGIERDSGRLDIKFAHIRQTIQAAQASLNEVDEAQEALREDGFKRSH</sequence>
<evidence type="ECO:0000313" key="4">
    <source>
        <dbReference type="Proteomes" id="UP000054858"/>
    </source>
</evidence>
<keyword evidence="2" id="KW-0963">Cytoplasm</keyword>
<dbReference type="PANTHER" id="PTHR31250">
    <property type="entry name" value="IQ DOMAIN-CONTAINING PROTEIN IQM3"/>
    <property type="match status" value="1"/>
</dbReference>
<gene>
    <name evidence="3" type="ORF">Loak_1165</name>
</gene>
<dbReference type="RefSeq" id="WP_025384814.1">
    <property type="nucleotide sequence ID" value="NZ_LCUA01000038.1"/>
</dbReference>
<reference evidence="3 4" key="1">
    <citation type="submission" date="2015-11" db="EMBL/GenBank/DDBJ databases">
        <title>Genomic analysis of 38 Legionella species identifies large and diverse effector repertoires.</title>
        <authorList>
            <person name="Burstein D."/>
            <person name="Amaro F."/>
            <person name="Zusman T."/>
            <person name="Lifshitz Z."/>
            <person name="Cohen O."/>
            <person name="Gilbert J.A."/>
            <person name="Pupko T."/>
            <person name="Shuman H.A."/>
            <person name="Segal G."/>
        </authorList>
    </citation>
    <scope>NUCLEOTIDE SEQUENCE [LARGE SCALE GENOMIC DNA]</scope>
    <source>
        <strain evidence="3 4">Oak Ridge-10</strain>
    </source>
</reference>